<organism evidence="1 2">
    <name type="scientific">Flavobacterium gossypii</name>
    <dbReference type="NCBI Taxonomy" id="1646119"/>
    <lineage>
        <taxon>Bacteria</taxon>
        <taxon>Pseudomonadati</taxon>
        <taxon>Bacteroidota</taxon>
        <taxon>Flavobacteriia</taxon>
        <taxon>Flavobacteriales</taxon>
        <taxon>Flavobacteriaceae</taxon>
        <taxon>Flavobacterium</taxon>
    </lineage>
</organism>
<comment type="caution">
    <text evidence="1">The sequence shown here is derived from an EMBL/GenBank/DDBJ whole genome shotgun (WGS) entry which is preliminary data.</text>
</comment>
<protein>
    <submittedName>
        <fullName evidence="1">Uncharacterized protein</fullName>
    </submittedName>
</protein>
<name>A0ABR6DLQ7_9FLAO</name>
<dbReference type="EMBL" id="JACJIS010000001">
    <property type="protein sequence ID" value="MBA9072610.1"/>
    <property type="molecule type" value="Genomic_DNA"/>
</dbReference>
<dbReference type="Proteomes" id="UP000555003">
    <property type="component" value="Unassembled WGS sequence"/>
</dbReference>
<evidence type="ECO:0000313" key="1">
    <source>
        <dbReference type="EMBL" id="MBA9072610.1"/>
    </source>
</evidence>
<proteinExistence type="predicted"/>
<sequence length="136" mass="16395">MENYKIFDTAWEPLGIDSEVSYIKRFIIKGKFHPNVPKRIINEFETVEYLMAFAYYRIELYNEAFNKCMRLMEMSLKLKAKQIGIDTKFQNGKEKNLNALINEICQNSYYVELKNQLDWFRKLRNMEKCIQKKEAI</sequence>
<dbReference type="RefSeq" id="WP_182492613.1">
    <property type="nucleotide sequence ID" value="NZ_JACJIS010000001.1"/>
</dbReference>
<accession>A0ABR6DLQ7</accession>
<reference evidence="1 2" key="1">
    <citation type="submission" date="2020-08" db="EMBL/GenBank/DDBJ databases">
        <title>Genomic Encyclopedia of Type Strains, Phase IV (KMG-IV): sequencing the most valuable type-strain genomes for metagenomic binning, comparative biology and taxonomic classification.</title>
        <authorList>
            <person name="Goeker M."/>
        </authorList>
    </citation>
    <scope>NUCLEOTIDE SEQUENCE [LARGE SCALE GENOMIC DNA]</scope>
    <source>
        <strain evidence="1 2">DSM 100397</strain>
    </source>
</reference>
<keyword evidence="2" id="KW-1185">Reference proteome</keyword>
<gene>
    <name evidence="1" type="ORF">GGR22_000736</name>
</gene>
<evidence type="ECO:0000313" key="2">
    <source>
        <dbReference type="Proteomes" id="UP000555003"/>
    </source>
</evidence>